<dbReference type="GeneID" id="117030253"/>
<dbReference type="CTD" id="486"/>
<keyword evidence="17" id="KW-1185">Reference proteome</keyword>
<evidence type="ECO:0000256" key="10">
    <source>
        <dbReference type="ARBA" id="ARBA00023065"/>
    </source>
</evidence>
<keyword evidence="3 15" id="KW-0813">Transport</keyword>
<evidence type="ECO:0000256" key="8">
    <source>
        <dbReference type="ARBA" id="ARBA00022989"/>
    </source>
</evidence>
<dbReference type="Ensembl" id="ENSRFET00010016220.1">
    <property type="protein sequence ID" value="ENSRFEP00010014847.1"/>
    <property type="gene ID" value="ENSRFEG00010010078.1"/>
</dbReference>
<dbReference type="GO" id="GO:0006814">
    <property type="term" value="P:sodium ion transport"/>
    <property type="evidence" value="ECO:0007669"/>
    <property type="project" value="UniProtKB-KW"/>
</dbReference>
<evidence type="ECO:0000256" key="6">
    <source>
        <dbReference type="ARBA" id="ARBA00022692"/>
    </source>
</evidence>
<proteinExistence type="inferred from homology"/>
<evidence type="ECO:0000256" key="14">
    <source>
        <dbReference type="ARBA" id="ARBA00034793"/>
    </source>
</evidence>
<dbReference type="Pfam" id="PF02038">
    <property type="entry name" value="ATP1G1_PLM_MAT8"/>
    <property type="match status" value="1"/>
</dbReference>
<dbReference type="RefSeq" id="XP_032976084.1">
    <property type="nucleotide sequence ID" value="XM_033120193.1"/>
</dbReference>
<dbReference type="FunFam" id="1.20.5.780:FF:000004">
    <property type="entry name" value="FXYD domain-containing ion transport regulator"/>
    <property type="match status" value="1"/>
</dbReference>
<keyword evidence="6 15" id="KW-0812">Transmembrane</keyword>
<evidence type="ECO:0000313" key="17">
    <source>
        <dbReference type="Proteomes" id="UP000472240"/>
    </source>
</evidence>
<dbReference type="PROSITE" id="PS01310">
    <property type="entry name" value="FXYD"/>
    <property type="match status" value="1"/>
</dbReference>
<dbReference type="Gene3D" id="1.20.5.780">
    <property type="entry name" value="Single helix bin"/>
    <property type="match status" value="1"/>
</dbReference>
<dbReference type="CDD" id="cd20318">
    <property type="entry name" value="FXYD2"/>
    <property type="match status" value="1"/>
</dbReference>
<evidence type="ECO:0000256" key="12">
    <source>
        <dbReference type="ARBA" id="ARBA00023201"/>
    </source>
</evidence>
<keyword evidence="7" id="KW-0630">Potassium</keyword>
<evidence type="ECO:0000256" key="9">
    <source>
        <dbReference type="ARBA" id="ARBA00023053"/>
    </source>
</evidence>
<dbReference type="PANTHER" id="PTHR14132">
    <property type="entry name" value="SODIUM/POTASSIUM-TRANSPORTING ATPASE SUBUNIT GAMMA"/>
    <property type="match status" value="1"/>
</dbReference>
<evidence type="ECO:0000256" key="11">
    <source>
        <dbReference type="ARBA" id="ARBA00023136"/>
    </source>
</evidence>
<reference evidence="16 17" key="1">
    <citation type="journal article" date="2015" name="Annu Rev Anim Biosci">
        <title>The Genome 10K Project: a way forward.</title>
        <authorList>
            <person name="Koepfli K.P."/>
            <person name="Paten B."/>
            <person name="O'Brien S.J."/>
            <person name="Koepfli K.P."/>
            <person name="Paten B."/>
            <person name="Antunes A."/>
            <person name="Belov K."/>
            <person name="Bustamante C."/>
            <person name="Castoe T.A."/>
            <person name="Clawson H."/>
            <person name="Crawford A.J."/>
            <person name="Diekhans M."/>
            <person name="Distel D."/>
            <person name="Durbin R."/>
            <person name="Earl D."/>
            <person name="Fujita M.K."/>
            <person name="Gamble T."/>
            <person name="Georges A."/>
            <person name="Gemmell N."/>
            <person name="Gilbert M.T."/>
            <person name="Graves J.M."/>
            <person name="Green R.E."/>
            <person name="Hickey G."/>
            <person name="Jarvis E.D."/>
            <person name="Johnson W."/>
            <person name="Komissarov A."/>
            <person name="Korf I."/>
            <person name="Kuhn R."/>
            <person name="Larkin D.M."/>
            <person name="Lewin H."/>
            <person name="Lopez J.V."/>
            <person name="Ma J."/>
            <person name="Marques-Bonet T."/>
            <person name="Miller W."/>
            <person name="Murphy R."/>
            <person name="Pevzner P."/>
            <person name="Shapiro B."/>
            <person name="Steiner C."/>
            <person name="Tamazian G."/>
            <person name="Venkatesh B."/>
            <person name="Wang J."/>
            <person name="Wayne R."/>
            <person name="Wiley E."/>
            <person name="Yang H."/>
            <person name="Zhang G."/>
            <person name="Haussler D."/>
            <person name="Ryder O."/>
            <person name="O'Brien S.J."/>
        </authorList>
    </citation>
    <scope>NUCLEOTIDE SEQUENCE</scope>
</reference>
<evidence type="ECO:0000256" key="1">
    <source>
        <dbReference type="ARBA" id="ARBA00004183"/>
    </source>
</evidence>
<dbReference type="InterPro" id="IPR047297">
    <property type="entry name" value="FXYD_motif"/>
</dbReference>
<evidence type="ECO:0000256" key="13">
    <source>
        <dbReference type="ARBA" id="ARBA00034654"/>
    </source>
</evidence>
<keyword evidence="9" id="KW-0915">Sodium</keyword>
<comment type="subcellular location">
    <subcellularLocation>
        <location evidence="1">Membrane</location>
        <topology evidence="1">Single-pass type III membrane protein</topology>
    </subcellularLocation>
</comment>
<evidence type="ECO:0000313" key="16">
    <source>
        <dbReference type="Ensembl" id="ENSRFEP00010014847.1"/>
    </source>
</evidence>
<keyword evidence="12" id="KW-0739">Sodium transport</keyword>
<dbReference type="InterPro" id="IPR000272">
    <property type="entry name" value="Ion-transport_regulator_FXYD"/>
</dbReference>
<protein>
    <recommendedName>
        <fullName evidence="15">FXYD domain-containing ion transport regulator</fullName>
    </recommendedName>
</protein>
<dbReference type="Proteomes" id="UP000472240">
    <property type="component" value="Chromosome 11"/>
</dbReference>
<comment type="subunit">
    <text evidence="14">Regulatory subunit of the sodium/potassium-transporting ATPase which is composed of a catalytic alpha subunit, an auxiliary non-catalytic beta subunit and an additional regulatory subunit.</text>
</comment>
<dbReference type="AlphaFoldDB" id="A0A671EX36"/>
<organism evidence="16 17">
    <name type="scientific">Rhinolophus ferrumequinum</name>
    <name type="common">Greater horseshoe bat</name>
    <dbReference type="NCBI Taxonomy" id="59479"/>
    <lineage>
        <taxon>Eukaryota</taxon>
        <taxon>Metazoa</taxon>
        <taxon>Chordata</taxon>
        <taxon>Craniata</taxon>
        <taxon>Vertebrata</taxon>
        <taxon>Euteleostomi</taxon>
        <taxon>Mammalia</taxon>
        <taxon>Eutheria</taxon>
        <taxon>Laurasiatheria</taxon>
        <taxon>Chiroptera</taxon>
        <taxon>Yinpterochiroptera</taxon>
        <taxon>Rhinolophoidea</taxon>
        <taxon>Rhinolophidae</taxon>
        <taxon>Rhinolophinae</taxon>
        <taxon>Rhinolophus</taxon>
    </lineage>
</organism>
<keyword evidence="11 15" id="KW-0472">Membrane</keyword>
<dbReference type="InterPro" id="IPR047282">
    <property type="entry name" value="ATNG"/>
</dbReference>
<keyword evidence="5" id="KW-0740">Sodium/potassium transport</keyword>
<dbReference type="OrthoDB" id="8430468at2759"/>
<dbReference type="PANTHER" id="PTHR14132:SF3">
    <property type="entry name" value="SODIUM_POTASSIUM-TRANSPORTING ATPASE SUBUNIT GAMMA"/>
    <property type="match status" value="1"/>
</dbReference>
<accession>A0A671EX36</accession>
<comment type="similarity">
    <text evidence="2 15">Belongs to the FXYD family.</text>
</comment>
<evidence type="ECO:0000256" key="4">
    <source>
        <dbReference type="ARBA" id="ARBA00022538"/>
    </source>
</evidence>
<evidence type="ECO:0000256" key="5">
    <source>
        <dbReference type="ARBA" id="ARBA00022607"/>
    </source>
</evidence>
<dbReference type="GO" id="GO:0017080">
    <property type="term" value="F:sodium channel regulator activity"/>
    <property type="evidence" value="ECO:0007669"/>
    <property type="project" value="TreeGrafter"/>
</dbReference>
<dbReference type="GO" id="GO:0043269">
    <property type="term" value="P:regulation of monoatomic ion transport"/>
    <property type="evidence" value="ECO:0007669"/>
    <property type="project" value="InterPro"/>
</dbReference>
<name>A0A671EX36_RHIFE</name>
<dbReference type="KEGG" id="rfq:117030253"/>
<evidence type="ECO:0000256" key="7">
    <source>
        <dbReference type="ARBA" id="ARBA00022958"/>
    </source>
</evidence>
<sequence length="66" mass="7206">MAGWSTDDGGNPKGDVDPFYYDYETVRNGGLIFAGLAFVVGLIIILSKKLRCGGKKKHRSVSEDEL</sequence>
<evidence type="ECO:0000256" key="2">
    <source>
        <dbReference type="ARBA" id="ARBA00005948"/>
    </source>
</evidence>
<comment type="function">
    <text evidence="13">May be involved in forming the receptor site for cardiac glycoside binding or may modulate the transport function of the sodium ATPase.</text>
</comment>
<evidence type="ECO:0000256" key="15">
    <source>
        <dbReference type="RuleBase" id="RU364131"/>
    </source>
</evidence>
<reference evidence="16 17" key="2">
    <citation type="journal article" date="2018" name="Annu Rev Anim Biosci">
        <title>Bat Biology, Genomes, and the Bat1K Project: To Generate Chromosome-Level Genomes for All Living Bat Species.</title>
        <authorList>
            <person name="Teeling E.C."/>
            <person name="Vernes S.C."/>
            <person name="Davalos L.M."/>
            <person name="Ray D.A."/>
            <person name="Gilbert M.T.P."/>
            <person name="Myers E."/>
        </authorList>
    </citation>
    <scope>NUCLEOTIDE SEQUENCE</scope>
</reference>
<reference evidence="17" key="3">
    <citation type="submission" date="2018-12" db="EMBL/GenBank/DDBJ databases">
        <title>G10K-VGP greater horseshoe bat female genome, primary haplotype.</title>
        <authorList>
            <person name="Teeling E."/>
            <person name="Myers G."/>
            <person name="Vernes S."/>
            <person name="Pippel M."/>
            <person name="Winkler S."/>
            <person name="Fedrigo O."/>
            <person name="Rhie A."/>
            <person name="Koren S."/>
            <person name="Phillippy A."/>
            <person name="Lewin H."/>
            <person name="Damas J."/>
            <person name="Howe K."/>
            <person name="Mountcastle J."/>
            <person name="Jarvis E.D."/>
        </authorList>
    </citation>
    <scope>NUCLEOTIDE SEQUENCE [LARGE SCALE GENOMIC DNA]</scope>
</reference>
<feature type="transmembrane region" description="Helical" evidence="15">
    <location>
        <begin position="29"/>
        <end position="47"/>
    </location>
</feature>
<keyword evidence="4" id="KW-0633">Potassium transport</keyword>
<dbReference type="GeneTree" id="ENSGT00970000194092"/>
<gene>
    <name evidence="16" type="primary">FXYD2</name>
</gene>
<reference evidence="16" key="5">
    <citation type="submission" date="2025-09" db="UniProtKB">
        <authorList>
            <consortium name="Ensembl"/>
        </authorList>
    </citation>
    <scope>IDENTIFICATION</scope>
</reference>
<dbReference type="OMA" id="FRCGGSK"/>
<keyword evidence="10 15" id="KW-0406">Ion transport</keyword>
<evidence type="ECO:0000256" key="3">
    <source>
        <dbReference type="ARBA" id="ARBA00022448"/>
    </source>
</evidence>
<reference evidence="16" key="4">
    <citation type="submission" date="2025-08" db="UniProtKB">
        <authorList>
            <consortium name="Ensembl"/>
        </authorList>
    </citation>
    <scope>IDENTIFICATION</scope>
</reference>
<keyword evidence="8 15" id="KW-1133">Transmembrane helix</keyword>
<dbReference type="GO" id="GO:0006813">
    <property type="term" value="P:potassium ion transport"/>
    <property type="evidence" value="ECO:0007669"/>
    <property type="project" value="UniProtKB-KW"/>
</dbReference>
<dbReference type="GO" id="GO:0016020">
    <property type="term" value="C:membrane"/>
    <property type="evidence" value="ECO:0007669"/>
    <property type="project" value="UniProtKB-SubCell"/>
</dbReference>